<dbReference type="AlphaFoldDB" id="A0A0B2V0N8"/>
<dbReference type="SUPFAM" id="SSF56601">
    <property type="entry name" value="beta-lactamase/transpeptidase-like"/>
    <property type="match status" value="1"/>
</dbReference>
<dbReference type="PANTHER" id="PTHR43319">
    <property type="entry name" value="BETA-LACTAMASE-RELATED"/>
    <property type="match status" value="1"/>
</dbReference>
<organism evidence="3 4">
    <name type="scientific">Toxocara canis</name>
    <name type="common">Canine roundworm</name>
    <dbReference type="NCBI Taxonomy" id="6265"/>
    <lineage>
        <taxon>Eukaryota</taxon>
        <taxon>Metazoa</taxon>
        <taxon>Ecdysozoa</taxon>
        <taxon>Nematoda</taxon>
        <taxon>Chromadorea</taxon>
        <taxon>Rhabditida</taxon>
        <taxon>Spirurina</taxon>
        <taxon>Ascaridomorpha</taxon>
        <taxon>Ascaridoidea</taxon>
        <taxon>Toxocaridae</taxon>
        <taxon>Toxocara</taxon>
    </lineage>
</organism>
<dbReference type="OrthoDB" id="5946976at2759"/>
<keyword evidence="1" id="KW-0732">Signal</keyword>
<evidence type="ECO:0000313" key="4">
    <source>
        <dbReference type="Proteomes" id="UP000031036"/>
    </source>
</evidence>
<dbReference type="InterPro" id="IPR012338">
    <property type="entry name" value="Beta-lactam/transpept-like"/>
</dbReference>
<comment type="caution">
    <text evidence="3">The sequence shown here is derived from an EMBL/GenBank/DDBJ whole genome shotgun (WGS) entry which is preliminary data.</text>
</comment>
<dbReference type="InterPro" id="IPR001466">
    <property type="entry name" value="Beta-lactam-related"/>
</dbReference>
<reference evidence="3 4" key="1">
    <citation type="submission" date="2014-11" db="EMBL/GenBank/DDBJ databases">
        <title>Genetic blueprint of the zoonotic pathogen Toxocara canis.</title>
        <authorList>
            <person name="Zhu X.-Q."/>
            <person name="Korhonen P.K."/>
            <person name="Cai H."/>
            <person name="Young N.D."/>
            <person name="Nejsum P."/>
            <person name="von Samson-Himmelstjerna G."/>
            <person name="Boag P.R."/>
            <person name="Tan P."/>
            <person name="Li Q."/>
            <person name="Min J."/>
            <person name="Yang Y."/>
            <person name="Wang X."/>
            <person name="Fang X."/>
            <person name="Hall R.S."/>
            <person name="Hofmann A."/>
            <person name="Sternberg P.W."/>
            <person name="Jex A.R."/>
            <person name="Gasser R.B."/>
        </authorList>
    </citation>
    <scope>NUCLEOTIDE SEQUENCE [LARGE SCALE GENOMIC DNA]</scope>
    <source>
        <strain evidence="3">PN_DK_2014</strain>
    </source>
</reference>
<feature type="signal peptide" evidence="1">
    <location>
        <begin position="1"/>
        <end position="21"/>
    </location>
</feature>
<dbReference type="PANTHER" id="PTHR43319:SF3">
    <property type="entry name" value="BETA-LACTAMASE-RELATED DOMAIN-CONTAINING PROTEIN"/>
    <property type="match status" value="1"/>
</dbReference>
<keyword evidence="4" id="KW-1185">Reference proteome</keyword>
<name>A0A0B2V0N8_TOXCA</name>
<sequence>MSSRRAAIAVTIGILLGWLFKEPTNDTHSQGTVDTRIVEARKTFDNILFYEREGIAMAAYHNGELIADLWGGYADRSAVRIWERDTMTVTFSTTKAIAALIVAIFVSRGHLHYDDLVTKYWPEFGQHHKENVTVQWVLEHKTGLIKFDEEIQLERANDHLYISKLIEESKPMWPPGTASGYHAITQGWLIDQILRRADPKKRGIGQFYREEIQPLMKDKDFYIGLPRSLHYRMARIVQSTNAEFIKACVLGQRYRTFAWNVIWTRQNLVNIACNYPSWMSVMVGAMPYNNPQVREVENVAALGIGTARGLAAAASAIIQNNLISDNVWKLLSKPNEHVFDRVVNNWFWRGYGFFYEQHPTRKEAFLLTHMGHGMQKITIDPVTKTTIAFLRNLVRWDEASVHAIDRISAQILSKIDN</sequence>
<dbReference type="Proteomes" id="UP000031036">
    <property type="component" value="Unassembled WGS sequence"/>
</dbReference>
<dbReference type="OMA" id="GWLLDQI"/>
<dbReference type="STRING" id="6265.A0A0B2V0N8"/>
<proteinExistence type="predicted"/>
<feature type="chain" id="PRO_5002079496" evidence="1">
    <location>
        <begin position="22"/>
        <end position="417"/>
    </location>
</feature>
<dbReference type="Pfam" id="PF00144">
    <property type="entry name" value="Beta-lactamase"/>
    <property type="match status" value="1"/>
</dbReference>
<dbReference type="InterPro" id="IPR052907">
    <property type="entry name" value="Beta-lactamase/esterase"/>
</dbReference>
<evidence type="ECO:0000259" key="2">
    <source>
        <dbReference type="Pfam" id="PF00144"/>
    </source>
</evidence>
<gene>
    <name evidence="3" type="primary">lact-2</name>
    <name evidence="3" type="ORF">Tcan_04691</name>
</gene>
<feature type="domain" description="Beta-lactamase-related" evidence="2">
    <location>
        <begin position="43"/>
        <end position="400"/>
    </location>
</feature>
<evidence type="ECO:0000256" key="1">
    <source>
        <dbReference type="SAM" id="SignalP"/>
    </source>
</evidence>
<dbReference type="EMBL" id="JPKZ01002807">
    <property type="protein sequence ID" value="KHN74942.1"/>
    <property type="molecule type" value="Genomic_DNA"/>
</dbReference>
<accession>A0A0B2V0N8</accession>
<evidence type="ECO:0000313" key="3">
    <source>
        <dbReference type="EMBL" id="KHN74942.1"/>
    </source>
</evidence>
<protein>
    <submittedName>
        <fullName evidence="3">Beta-lactamase domain-containing protein 2</fullName>
    </submittedName>
</protein>
<dbReference type="Gene3D" id="3.40.710.10">
    <property type="entry name" value="DD-peptidase/beta-lactamase superfamily"/>
    <property type="match status" value="1"/>
</dbReference>